<keyword evidence="1" id="KW-0560">Oxidoreductase</keyword>
<dbReference type="InterPro" id="IPR023210">
    <property type="entry name" value="NADP_OxRdtase_dom"/>
</dbReference>
<dbReference type="SUPFAM" id="SSF51430">
    <property type="entry name" value="NAD(P)-linked oxidoreductase"/>
    <property type="match status" value="1"/>
</dbReference>
<name>A0A3N2CXR4_9ACTN</name>
<reference evidence="3 4" key="1">
    <citation type="submission" date="2018-11" db="EMBL/GenBank/DDBJ databases">
        <title>Sequencing the genomes of 1000 actinobacteria strains.</title>
        <authorList>
            <person name="Klenk H.-P."/>
        </authorList>
    </citation>
    <scope>NUCLEOTIDE SEQUENCE [LARGE SCALE GENOMIC DNA]</scope>
    <source>
        <strain evidence="3 4">DSM 12652</strain>
    </source>
</reference>
<dbReference type="Proteomes" id="UP000281738">
    <property type="component" value="Unassembled WGS sequence"/>
</dbReference>
<dbReference type="GO" id="GO:0005737">
    <property type="term" value="C:cytoplasm"/>
    <property type="evidence" value="ECO:0007669"/>
    <property type="project" value="TreeGrafter"/>
</dbReference>
<dbReference type="NCBIfam" id="NF007695">
    <property type="entry name" value="PRK10376.1"/>
    <property type="match status" value="1"/>
</dbReference>
<sequence>MTNSDLGSLGSLPVHRRGYGAMQLPGPGVMGPPRDRDEALGVLRRAVELGVDHVDTSQFYGPDVANELIHDALHPYPESLVLVSKVGARRDAEGAWLPAQRPEELRSGVEDNLRTLDVERLGAVNLRLMDAGHDVPADQLVPLEDQLAEMVALREEGKIGGVGLSNVTLEQVRAAVETTEVVCVQNPFSLVDQHDLDVLDLCAGLGIAYVPFFPLGSAFPGMPKVSDDPRVVAVARRRGITPAQVGLAWLLALRDNVLLIPGTSRVAHLEENLAVRGVELTEDDLAELAG</sequence>
<dbReference type="PANTHER" id="PTHR43625">
    <property type="entry name" value="AFLATOXIN B1 ALDEHYDE REDUCTASE"/>
    <property type="match status" value="1"/>
</dbReference>
<comment type="caution">
    <text evidence="3">The sequence shown here is derived from an EMBL/GenBank/DDBJ whole genome shotgun (WGS) entry which is preliminary data.</text>
</comment>
<dbReference type="EMBL" id="RKHO01000001">
    <property type="protein sequence ID" value="ROR92276.1"/>
    <property type="molecule type" value="Genomic_DNA"/>
</dbReference>
<gene>
    <name evidence="3" type="ORF">EDD33_3163</name>
</gene>
<dbReference type="InterPro" id="IPR020471">
    <property type="entry name" value="AKR"/>
</dbReference>
<proteinExistence type="predicted"/>
<dbReference type="Gene3D" id="3.20.20.100">
    <property type="entry name" value="NADP-dependent oxidoreductase domain"/>
    <property type="match status" value="1"/>
</dbReference>
<evidence type="ECO:0000313" key="4">
    <source>
        <dbReference type="Proteomes" id="UP000281738"/>
    </source>
</evidence>
<organism evidence="3 4">
    <name type="scientific">Nocardioides aurantiacus</name>
    <dbReference type="NCBI Taxonomy" id="86796"/>
    <lineage>
        <taxon>Bacteria</taxon>
        <taxon>Bacillati</taxon>
        <taxon>Actinomycetota</taxon>
        <taxon>Actinomycetes</taxon>
        <taxon>Propionibacteriales</taxon>
        <taxon>Nocardioidaceae</taxon>
        <taxon>Nocardioides</taxon>
    </lineage>
</organism>
<dbReference type="AlphaFoldDB" id="A0A3N2CXR4"/>
<dbReference type="OrthoDB" id="3664926at2"/>
<dbReference type="GO" id="GO:0016491">
    <property type="term" value="F:oxidoreductase activity"/>
    <property type="evidence" value="ECO:0007669"/>
    <property type="project" value="UniProtKB-KW"/>
</dbReference>
<evidence type="ECO:0000259" key="2">
    <source>
        <dbReference type="Pfam" id="PF00248"/>
    </source>
</evidence>
<evidence type="ECO:0000313" key="3">
    <source>
        <dbReference type="EMBL" id="ROR92276.1"/>
    </source>
</evidence>
<keyword evidence="4" id="KW-1185">Reference proteome</keyword>
<dbReference type="InterPro" id="IPR050791">
    <property type="entry name" value="Aldo-Keto_reductase"/>
</dbReference>
<dbReference type="PRINTS" id="PR00069">
    <property type="entry name" value="ALDKETRDTASE"/>
</dbReference>
<evidence type="ECO:0000256" key="1">
    <source>
        <dbReference type="ARBA" id="ARBA00023002"/>
    </source>
</evidence>
<dbReference type="InterPro" id="IPR036812">
    <property type="entry name" value="NAD(P)_OxRdtase_dom_sf"/>
</dbReference>
<protein>
    <submittedName>
        <fullName evidence="3">Aryl-alcohol dehydrogenase-like predicted oxidoreductase</fullName>
    </submittedName>
</protein>
<dbReference type="RefSeq" id="WP_123391911.1">
    <property type="nucleotide sequence ID" value="NZ_RKHO01000001.1"/>
</dbReference>
<accession>A0A3N2CXR4</accession>
<dbReference type="Pfam" id="PF00248">
    <property type="entry name" value="Aldo_ket_red"/>
    <property type="match status" value="1"/>
</dbReference>
<dbReference type="CDD" id="cd19088">
    <property type="entry name" value="AKR_AKR13B1"/>
    <property type="match status" value="1"/>
</dbReference>
<feature type="domain" description="NADP-dependent oxidoreductase" evidence="2">
    <location>
        <begin position="18"/>
        <end position="288"/>
    </location>
</feature>
<dbReference type="PANTHER" id="PTHR43625:SF40">
    <property type="entry name" value="ALDO-KETO REDUCTASE YAKC [NADP(+)]"/>
    <property type="match status" value="1"/>
</dbReference>